<dbReference type="GO" id="GO:0008800">
    <property type="term" value="F:beta-lactamase activity"/>
    <property type="evidence" value="ECO:0007669"/>
    <property type="project" value="UniProtKB-UniRule"/>
</dbReference>
<proteinExistence type="inferred from homology"/>
<evidence type="ECO:0000256" key="5">
    <source>
        <dbReference type="RuleBase" id="RU361140"/>
    </source>
</evidence>
<dbReference type="InterPro" id="IPR050491">
    <property type="entry name" value="AmpC-like"/>
</dbReference>
<dbReference type="PROSITE" id="PS00336">
    <property type="entry name" value="BETA_LACTAMASE_C"/>
    <property type="match status" value="1"/>
</dbReference>
<dbReference type="PANTHER" id="PTHR46825:SF8">
    <property type="entry name" value="BETA-LACTAMASE-RELATED"/>
    <property type="match status" value="1"/>
</dbReference>
<dbReference type="InterPro" id="IPR001586">
    <property type="entry name" value="Beta-lactam_class-C_AS"/>
</dbReference>
<evidence type="ECO:0000313" key="7">
    <source>
        <dbReference type="EMBL" id="MDJ1499719.1"/>
    </source>
</evidence>
<gene>
    <name evidence="7" type="ORF">QNI22_03635</name>
</gene>
<dbReference type="Pfam" id="PF00144">
    <property type="entry name" value="Beta-lactamase"/>
    <property type="match status" value="1"/>
</dbReference>
<dbReference type="EC" id="3.5.2.6" evidence="5"/>
<dbReference type="InterPro" id="IPR012338">
    <property type="entry name" value="Beta-lactam/transpept-like"/>
</dbReference>
<dbReference type="EMBL" id="JASJOU010000001">
    <property type="protein sequence ID" value="MDJ1499719.1"/>
    <property type="molecule type" value="Genomic_DNA"/>
</dbReference>
<keyword evidence="4 5" id="KW-0046">Antibiotic resistance</keyword>
<sequence length="365" mass="40267">MKTYLISILLLANCLGCKEDATQPIVTNNPLTSSLDQTVHSTVEKYASASSTGGFVIGIFRNDSTFIYRYGHSNKETHQLPDENTIFEIGSISKTFTAALMTDFTASRQINLEEPASKFLPLSFLEKNGIQVKLKDLLNHSSGLPRLPDDLANGANTQEPYKHYDSTKVYVYLKNKPLKNTPETVFEYSNLAFGVAGLILERNTGKSYEQLVEEKIAISLGMKDTKITLSEDEKLRFAKGYDAKGKPVAYWNDLNGFKGAGALRSTVKDLLVYAQANINPGNNTIGKSFAFCHQITSTLDDKKVGLAWFELTINGHAVYVHDGGTGGFTSFILFSKEKKRALVLLANNSTENLSSVIDRLSKSVF</sequence>
<dbReference type="AlphaFoldDB" id="A0AAE3R1R0"/>
<dbReference type="InterPro" id="IPR001466">
    <property type="entry name" value="Beta-lactam-related"/>
</dbReference>
<dbReference type="RefSeq" id="WP_314509258.1">
    <property type="nucleotide sequence ID" value="NZ_JASJOU010000001.1"/>
</dbReference>
<evidence type="ECO:0000256" key="3">
    <source>
        <dbReference type="ARBA" id="ARBA00022801"/>
    </source>
</evidence>
<evidence type="ECO:0000313" key="8">
    <source>
        <dbReference type="Proteomes" id="UP001232063"/>
    </source>
</evidence>
<feature type="domain" description="Beta-lactamase-related" evidence="6">
    <location>
        <begin position="42"/>
        <end position="353"/>
    </location>
</feature>
<evidence type="ECO:0000256" key="2">
    <source>
        <dbReference type="ARBA" id="ARBA00007840"/>
    </source>
</evidence>
<dbReference type="Proteomes" id="UP001232063">
    <property type="component" value="Unassembled WGS sequence"/>
</dbReference>
<comment type="similarity">
    <text evidence="2 5">Belongs to the class-C beta-lactamase family.</text>
</comment>
<keyword evidence="8" id="KW-1185">Reference proteome</keyword>
<accession>A0AAE3R1R0</accession>
<dbReference type="GO" id="GO:0030288">
    <property type="term" value="C:outer membrane-bounded periplasmic space"/>
    <property type="evidence" value="ECO:0007669"/>
    <property type="project" value="InterPro"/>
</dbReference>
<name>A0AAE3R1R0_9BACT</name>
<evidence type="ECO:0000256" key="1">
    <source>
        <dbReference type="ARBA" id="ARBA00001526"/>
    </source>
</evidence>
<comment type="caution">
    <text evidence="7">The sequence shown here is derived from an EMBL/GenBank/DDBJ whole genome shotgun (WGS) entry which is preliminary data.</text>
</comment>
<organism evidence="7 8">
    <name type="scientific">Xanthocytophaga agilis</name>
    <dbReference type="NCBI Taxonomy" id="3048010"/>
    <lineage>
        <taxon>Bacteria</taxon>
        <taxon>Pseudomonadati</taxon>
        <taxon>Bacteroidota</taxon>
        <taxon>Cytophagia</taxon>
        <taxon>Cytophagales</taxon>
        <taxon>Rhodocytophagaceae</taxon>
        <taxon>Xanthocytophaga</taxon>
    </lineage>
</organism>
<evidence type="ECO:0000256" key="4">
    <source>
        <dbReference type="ARBA" id="ARBA00023251"/>
    </source>
</evidence>
<dbReference type="GO" id="GO:0017001">
    <property type="term" value="P:antibiotic catabolic process"/>
    <property type="evidence" value="ECO:0007669"/>
    <property type="project" value="InterPro"/>
</dbReference>
<dbReference type="GO" id="GO:0046677">
    <property type="term" value="P:response to antibiotic"/>
    <property type="evidence" value="ECO:0007669"/>
    <property type="project" value="UniProtKB-UniRule"/>
</dbReference>
<reference evidence="7" key="1">
    <citation type="submission" date="2023-05" db="EMBL/GenBank/DDBJ databases">
        <authorList>
            <person name="Zhang X."/>
        </authorList>
    </citation>
    <scope>NUCLEOTIDE SEQUENCE</scope>
    <source>
        <strain evidence="7">BD1B2-1</strain>
    </source>
</reference>
<evidence type="ECO:0000259" key="6">
    <source>
        <dbReference type="Pfam" id="PF00144"/>
    </source>
</evidence>
<dbReference type="Gene3D" id="3.40.710.10">
    <property type="entry name" value="DD-peptidase/beta-lactamase superfamily"/>
    <property type="match status" value="1"/>
</dbReference>
<comment type="catalytic activity">
    <reaction evidence="1 5">
        <text>a beta-lactam + H2O = a substituted beta-amino acid</text>
        <dbReference type="Rhea" id="RHEA:20401"/>
        <dbReference type="ChEBI" id="CHEBI:15377"/>
        <dbReference type="ChEBI" id="CHEBI:35627"/>
        <dbReference type="ChEBI" id="CHEBI:140347"/>
        <dbReference type="EC" id="3.5.2.6"/>
    </reaction>
</comment>
<protein>
    <recommendedName>
        <fullName evidence="5">Beta-lactamase</fullName>
        <ecNumber evidence="5">3.5.2.6</ecNumber>
    </recommendedName>
</protein>
<dbReference type="PANTHER" id="PTHR46825">
    <property type="entry name" value="D-ALANYL-D-ALANINE-CARBOXYPEPTIDASE/ENDOPEPTIDASE AMPH"/>
    <property type="match status" value="1"/>
</dbReference>
<keyword evidence="3 5" id="KW-0378">Hydrolase</keyword>
<dbReference type="SUPFAM" id="SSF56601">
    <property type="entry name" value="beta-lactamase/transpeptidase-like"/>
    <property type="match status" value="1"/>
</dbReference>